<dbReference type="InterPro" id="IPR028081">
    <property type="entry name" value="Leu-bd"/>
</dbReference>
<evidence type="ECO:0000259" key="7">
    <source>
        <dbReference type="Pfam" id="PF13458"/>
    </source>
</evidence>
<dbReference type="EMBL" id="JPRF03000015">
    <property type="protein sequence ID" value="OEV38238.1"/>
    <property type="molecule type" value="Genomic_DNA"/>
</dbReference>
<reference evidence="10" key="4">
    <citation type="submission" date="2016-08" db="EMBL/GenBank/DDBJ databases">
        <title>Sequencing, assembly and comparative genomics of S. aureofaciens ATCC 10762.</title>
        <authorList>
            <person name="Gradnigo J.S."/>
            <person name="Johnson N."/>
            <person name="Somerville G.A."/>
        </authorList>
    </citation>
    <scope>NUCLEOTIDE SEQUENCE [LARGE SCALE GENOMIC DNA]</scope>
    <source>
        <strain evidence="10">ATCC 10762 / DSM 40127 / CCM 3239 / JCM 4008 / LMG 5968 / NBRC 12843 / NCIMB 8234 / A-377</strain>
    </source>
</reference>
<feature type="chain" id="PRO_5034124922" evidence="6">
    <location>
        <begin position="45"/>
        <end position="427"/>
    </location>
</feature>
<feature type="region of interest" description="Disordered" evidence="5">
    <location>
        <begin position="1"/>
        <end position="20"/>
    </location>
</feature>
<accession>A0A8H9LTL1</accession>
<dbReference type="EMBL" id="BMUB01000020">
    <property type="protein sequence ID" value="GGU97925.1"/>
    <property type="molecule type" value="Genomic_DNA"/>
</dbReference>
<dbReference type="Proteomes" id="UP000610124">
    <property type="component" value="Unassembled WGS sequence"/>
</dbReference>
<proteinExistence type="inferred from homology"/>
<feature type="compositionally biased region" description="Polar residues" evidence="5">
    <location>
        <begin position="1"/>
        <end position="11"/>
    </location>
</feature>
<feature type="signal peptide" evidence="6">
    <location>
        <begin position="1"/>
        <end position="44"/>
    </location>
</feature>
<dbReference type="GeneID" id="97488965"/>
<protein>
    <submittedName>
        <fullName evidence="8 9">ABC transporter substrate-binding protein</fullName>
    </submittedName>
</protein>
<evidence type="ECO:0000256" key="3">
    <source>
        <dbReference type="ARBA" id="ARBA00022729"/>
    </source>
</evidence>
<reference evidence="9 10" key="2">
    <citation type="submission" date="2014-07" db="EMBL/GenBank/DDBJ databases">
        <authorList>
            <person name="Zhang J.E."/>
            <person name="Yang H."/>
            <person name="Guo J."/>
            <person name="Deng Z."/>
            <person name="Luo H."/>
            <person name="Luo M."/>
            <person name="Zhao B."/>
        </authorList>
    </citation>
    <scope>NUCLEOTIDE SEQUENCE [LARGE SCALE GENOMIC DNA]</scope>
    <source>
        <strain evidence="9">ATCC 10762</strain>
        <strain evidence="10">ATCC 10762 / DSM 40127 / CCM 3239 / JCM 4008 / LMG 5968 / NBRC 12843 / NCIMB 8234 / A-377</strain>
    </source>
</reference>
<dbReference type="GO" id="GO:0006865">
    <property type="term" value="P:amino acid transport"/>
    <property type="evidence" value="ECO:0007669"/>
    <property type="project" value="UniProtKB-KW"/>
</dbReference>
<evidence type="ECO:0000313" key="8">
    <source>
        <dbReference type="EMBL" id="GGU97925.1"/>
    </source>
</evidence>
<dbReference type="Gene3D" id="3.40.50.2300">
    <property type="match status" value="2"/>
</dbReference>
<evidence type="ECO:0000256" key="4">
    <source>
        <dbReference type="ARBA" id="ARBA00022970"/>
    </source>
</evidence>
<comment type="caution">
    <text evidence="9">The sequence shown here is derived from an EMBL/GenBank/DDBJ whole genome shotgun (WGS) entry which is preliminary data.</text>
</comment>
<accession>A0A1E7NC59</accession>
<dbReference type="SUPFAM" id="SSF53822">
    <property type="entry name" value="Periplasmic binding protein-like I"/>
    <property type="match status" value="1"/>
</dbReference>
<organism evidence="9 10">
    <name type="scientific">Kitasatospora aureofaciens</name>
    <name type="common">Streptomyces aureofaciens</name>
    <dbReference type="NCBI Taxonomy" id="1894"/>
    <lineage>
        <taxon>Bacteria</taxon>
        <taxon>Bacillati</taxon>
        <taxon>Actinomycetota</taxon>
        <taxon>Actinomycetes</taxon>
        <taxon>Kitasatosporales</taxon>
        <taxon>Streptomycetaceae</taxon>
        <taxon>Kitasatospora</taxon>
    </lineage>
</organism>
<sequence>MRSTTALTRTASGARPGAALPDGPARKLAAVAACALLAAGCAEAGTAGTAGTASGGGGGAKTPVKVGLVYSRTGPLAAYGKQYLDGFKAGLSYATKGTGEVDGHRIEFEEQDDAGDPAKAVSAAKDLIGKGYKVLAGSTASGVALQVGPIASQNKVLFISGPAAADKVTGLNKYTFRSGRQSYQDIRTAASFIGDAKGKKVAVLAQDNAFGQANVAAVKAVLGSQGATVEQVLAPPSATDLTPFATQAKTAKPDLLFVAWAGDSASALWTALNQQDVFADTKVVTGLDLAASYPLFGPAGDKISFLNHYFDGAAGTPVEKAMTEAVTAGGGRPDIFTPDGFTAAQMIVHAVESNHGSAEDTSALVKALEGWSFDGVKGRTTVRAEDHALLQPMFQVRLTGAGAAAKPSVEKTLTADEVAPPVTPMAG</sequence>
<comment type="similarity">
    <text evidence="1">Belongs to the leucine-binding protein family.</text>
</comment>
<feature type="domain" description="Leucine-binding protein" evidence="7">
    <location>
        <begin position="63"/>
        <end position="401"/>
    </location>
</feature>
<reference evidence="9" key="3">
    <citation type="submission" date="2016-08" db="EMBL/GenBank/DDBJ databases">
        <title>Sequencing, Assembly and Comparative Genomics of S. aureofaciens ATCC 10762.</title>
        <authorList>
            <person name="Gradnigo J.S."/>
            <person name="Johnson N."/>
            <person name="Somerville G.A."/>
        </authorList>
    </citation>
    <scope>NUCLEOTIDE SEQUENCE [LARGE SCALE GENOMIC DNA]</scope>
    <source>
        <strain evidence="9">ATCC 10762</strain>
    </source>
</reference>
<reference evidence="8" key="1">
    <citation type="journal article" date="2014" name="Int. J. Syst. Evol. Microbiol.">
        <title>Complete genome sequence of Corynebacterium casei LMG S-19264T (=DSM 44701T), isolated from a smear-ripened cheese.</title>
        <authorList>
            <consortium name="US DOE Joint Genome Institute (JGI-PGF)"/>
            <person name="Walter F."/>
            <person name="Albersmeier A."/>
            <person name="Kalinowski J."/>
            <person name="Ruckert C."/>
        </authorList>
    </citation>
    <scope>NUCLEOTIDE SEQUENCE</scope>
    <source>
        <strain evidence="8">JCM 4434</strain>
    </source>
</reference>
<evidence type="ECO:0000256" key="2">
    <source>
        <dbReference type="ARBA" id="ARBA00022448"/>
    </source>
</evidence>
<dbReference type="PANTHER" id="PTHR30483">
    <property type="entry name" value="LEUCINE-SPECIFIC-BINDING PROTEIN"/>
    <property type="match status" value="1"/>
</dbReference>
<dbReference type="InterPro" id="IPR028082">
    <property type="entry name" value="Peripla_BP_I"/>
</dbReference>
<evidence type="ECO:0000256" key="1">
    <source>
        <dbReference type="ARBA" id="ARBA00010062"/>
    </source>
</evidence>
<dbReference type="PANTHER" id="PTHR30483:SF6">
    <property type="entry name" value="PERIPLASMIC BINDING PROTEIN OF ABC TRANSPORTER FOR NATURAL AMINO ACIDS"/>
    <property type="match status" value="1"/>
</dbReference>
<dbReference type="KEGG" id="kau:B6264_16200"/>
<keyword evidence="10" id="KW-1185">Reference proteome</keyword>
<evidence type="ECO:0000256" key="6">
    <source>
        <dbReference type="SAM" id="SignalP"/>
    </source>
</evidence>
<reference evidence="8" key="5">
    <citation type="submission" date="2020-09" db="EMBL/GenBank/DDBJ databases">
        <authorList>
            <person name="Sun Q."/>
            <person name="Ohkuma M."/>
        </authorList>
    </citation>
    <scope>NUCLEOTIDE SEQUENCE</scope>
    <source>
        <strain evidence="8">JCM 4434</strain>
    </source>
</reference>
<dbReference type="Pfam" id="PF13458">
    <property type="entry name" value="Peripla_BP_6"/>
    <property type="match status" value="1"/>
</dbReference>
<dbReference type="Proteomes" id="UP000037395">
    <property type="component" value="Unassembled WGS sequence"/>
</dbReference>
<dbReference type="InterPro" id="IPR000709">
    <property type="entry name" value="Leu_Ile_Val-bd"/>
</dbReference>
<gene>
    <name evidence="8" type="ORF">GCM10010502_60190</name>
    <name evidence="9" type="ORF">HS99_0022080</name>
</gene>
<evidence type="ECO:0000256" key="5">
    <source>
        <dbReference type="SAM" id="MobiDB-lite"/>
    </source>
</evidence>
<keyword evidence="4" id="KW-0029">Amino-acid transport</keyword>
<dbReference type="PRINTS" id="PR00337">
    <property type="entry name" value="LEUILEVALBP"/>
</dbReference>
<keyword evidence="2" id="KW-0813">Transport</keyword>
<keyword evidence="3 6" id="KW-0732">Signal</keyword>
<evidence type="ECO:0000313" key="9">
    <source>
        <dbReference type="EMBL" id="OEV38238.1"/>
    </source>
</evidence>
<name>A0A1E7NC59_KITAU</name>
<dbReference type="AlphaFoldDB" id="A0A1E7NC59"/>
<dbReference type="RefSeq" id="WP_030556927.1">
    <property type="nucleotide sequence ID" value="NZ_BMUB01000020.1"/>
</dbReference>
<evidence type="ECO:0000313" key="10">
    <source>
        <dbReference type="Proteomes" id="UP000037395"/>
    </source>
</evidence>
<dbReference type="CDD" id="cd06328">
    <property type="entry name" value="PBP1_SBP-like"/>
    <property type="match status" value="1"/>
</dbReference>
<dbReference type="OrthoDB" id="9794229at2"/>
<dbReference type="InterPro" id="IPR051010">
    <property type="entry name" value="BCAA_transport"/>
</dbReference>